<gene>
    <name evidence="8" type="ORF">NDU88_006984</name>
</gene>
<keyword evidence="4" id="KW-0255">Endonuclease</keyword>
<dbReference type="Gene3D" id="3.30.70.270">
    <property type="match status" value="1"/>
</dbReference>
<evidence type="ECO:0000256" key="2">
    <source>
        <dbReference type="ARBA" id="ARBA00022695"/>
    </source>
</evidence>
<protein>
    <recommendedName>
        <fullName evidence="7">Reverse transcriptase RNase H-like domain-containing protein</fullName>
    </recommendedName>
</protein>
<keyword evidence="6" id="KW-0695">RNA-directed DNA polymerase</keyword>
<organism evidence="8 9">
    <name type="scientific">Pleurodeles waltl</name>
    <name type="common">Iberian ribbed newt</name>
    <dbReference type="NCBI Taxonomy" id="8319"/>
    <lineage>
        <taxon>Eukaryota</taxon>
        <taxon>Metazoa</taxon>
        <taxon>Chordata</taxon>
        <taxon>Craniata</taxon>
        <taxon>Vertebrata</taxon>
        <taxon>Euteleostomi</taxon>
        <taxon>Amphibia</taxon>
        <taxon>Batrachia</taxon>
        <taxon>Caudata</taxon>
        <taxon>Salamandroidea</taxon>
        <taxon>Salamandridae</taxon>
        <taxon>Pleurodelinae</taxon>
        <taxon>Pleurodeles</taxon>
    </lineage>
</organism>
<evidence type="ECO:0000256" key="1">
    <source>
        <dbReference type="ARBA" id="ARBA00022679"/>
    </source>
</evidence>
<dbReference type="PANTHER" id="PTHR37984">
    <property type="entry name" value="PROTEIN CBG26694"/>
    <property type="match status" value="1"/>
</dbReference>
<dbReference type="GO" id="GO:0016787">
    <property type="term" value="F:hydrolase activity"/>
    <property type="evidence" value="ECO:0007669"/>
    <property type="project" value="UniProtKB-KW"/>
</dbReference>
<keyword evidence="1" id="KW-0808">Transferase</keyword>
<proteinExistence type="predicted"/>
<keyword evidence="9" id="KW-1185">Reference proteome</keyword>
<dbReference type="GO" id="GO:0003964">
    <property type="term" value="F:RNA-directed DNA polymerase activity"/>
    <property type="evidence" value="ECO:0007669"/>
    <property type="project" value="UniProtKB-KW"/>
</dbReference>
<dbReference type="PANTHER" id="PTHR37984:SF5">
    <property type="entry name" value="PROTEIN NYNRIN-LIKE"/>
    <property type="match status" value="1"/>
</dbReference>
<comment type="caution">
    <text evidence="8">The sequence shown here is derived from an EMBL/GenBank/DDBJ whole genome shotgun (WGS) entry which is preliminary data.</text>
</comment>
<evidence type="ECO:0000256" key="3">
    <source>
        <dbReference type="ARBA" id="ARBA00022722"/>
    </source>
</evidence>
<dbReference type="InterPro" id="IPR050951">
    <property type="entry name" value="Retrovirus_Pol_polyprotein"/>
</dbReference>
<dbReference type="Gene3D" id="3.10.20.370">
    <property type="match status" value="1"/>
</dbReference>
<sequence length="212" mass="23874">MVAYCGRFILNLTSLTAPLRELTKANTLWEWTSTQDAAFQATKHAFSADTTLVYFNPSKDTEISVDASPVGLGAVLSQKGDDGAWAPVAYASRALTVTEQRYSHIEKEAIAIHSGCRNSHLSIYSHPFVVHTDHKPLIPLFNKSASQPPPRIKKWILQLQEYQFSVVYRPGAQNPADYLSRHARPVTPHEEEEAEAVEEYVRLERFRPPRCP</sequence>
<accession>A0AAV7SR12</accession>
<dbReference type="EMBL" id="JANPWB010000008">
    <property type="protein sequence ID" value="KAJ1166585.1"/>
    <property type="molecule type" value="Genomic_DNA"/>
</dbReference>
<dbReference type="AlphaFoldDB" id="A0AAV7SR12"/>
<evidence type="ECO:0000313" key="9">
    <source>
        <dbReference type="Proteomes" id="UP001066276"/>
    </source>
</evidence>
<keyword evidence="2" id="KW-0548">Nucleotidyltransferase</keyword>
<dbReference type="SUPFAM" id="SSF56672">
    <property type="entry name" value="DNA/RNA polymerases"/>
    <property type="match status" value="1"/>
</dbReference>
<dbReference type="GO" id="GO:0004519">
    <property type="term" value="F:endonuclease activity"/>
    <property type="evidence" value="ECO:0007669"/>
    <property type="project" value="UniProtKB-KW"/>
</dbReference>
<feature type="domain" description="Reverse transcriptase RNase H-like" evidence="7">
    <location>
        <begin position="56"/>
        <end position="162"/>
    </location>
</feature>
<evidence type="ECO:0000313" key="8">
    <source>
        <dbReference type="EMBL" id="KAJ1166585.1"/>
    </source>
</evidence>
<dbReference type="InterPro" id="IPR043502">
    <property type="entry name" value="DNA/RNA_pol_sf"/>
</dbReference>
<name>A0AAV7SR12_PLEWA</name>
<evidence type="ECO:0000259" key="7">
    <source>
        <dbReference type="Pfam" id="PF17917"/>
    </source>
</evidence>
<dbReference type="CDD" id="cd09274">
    <property type="entry name" value="RNase_HI_RT_Ty3"/>
    <property type="match status" value="1"/>
</dbReference>
<dbReference type="Pfam" id="PF17917">
    <property type="entry name" value="RT_RNaseH"/>
    <property type="match status" value="1"/>
</dbReference>
<keyword evidence="3" id="KW-0540">Nuclease</keyword>
<keyword evidence="5" id="KW-0378">Hydrolase</keyword>
<dbReference type="InterPro" id="IPR043128">
    <property type="entry name" value="Rev_trsase/Diguanyl_cyclase"/>
</dbReference>
<dbReference type="InterPro" id="IPR041373">
    <property type="entry name" value="RT_RNaseH"/>
</dbReference>
<dbReference type="Proteomes" id="UP001066276">
    <property type="component" value="Chromosome 4_2"/>
</dbReference>
<evidence type="ECO:0000256" key="4">
    <source>
        <dbReference type="ARBA" id="ARBA00022759"/>
    </source>
</evidence>
<dbReference type="FunFam" id="3.10.20.370:FF:000001">
    <property type="entry name" value="Retrovirus-related Pol polyprotein from transposon 17.6-like protein"/>
    <property type="match status" value="1"/>
</dbReference>
<evidence type="ECO:0000256" key="5">
    <source>
        <dbReference type="ARBA" id="ARBA00022801"/>
    </source>
</evidence>
<reference evidence="8" key="1">
    <citation type="journal article" date="2022" name="bioRxiv">
        <title>Sequencing and chromosome-scale assembly of the giantPleurodeles waltlgenome.</title>
        <authorList>
            <person name="Brown T."/>
            <person name="Elewa A."/>
            <person name="Iarovenko S."/>
            <person name="Subramanian E."/>
            <person name="Araus A.J."/>
            <person name="Petzold A."/>
            <person name="Susuki M."/>
            <person name="Suzuki K.-i.T."/>
            <person name="Hayashi T."/>
            <person name="Toyoda A."/>
            <person name="Oliveira C."/>
            <person name="Osipova E."/>
            <person name="Leigh N.D."/>
            <person name="Simon A."/>
            <person name="Yun M.H."/>
        </authorList>
    </citation>
    <scope>NUCLEOTIDE SEQUENCE</scope>
    <source>
        <strain evidence="8">20211129_DDA</strain>
        <tissue evidence="8">Liver</tissue>
    </source>
</reference>
<evidence type="ECO:0000256" key="6">
    <source>
        <dbReference type="ARBA" id="ARBA00022918"/>
    </source>
</evidence>